<gene>
    <name evidence="1" type="ORF">GALL_535350</name>
</gene>
<dbReference type="AntiFam" id="ANF00095">
    <property type="entry name" value="Shadow ORF (opposite ABC transporters)"/>
</dbReference>
<reference evidence="1" key="1">
    <citation type="submission" date="2016-10" db="EMBL/GenBank/DDBJ databases">
        <title>Sequence of Gallionella enrichment culture.</title>
        <authorList>
            <person name="Poehlein A."/>
            <person name="Muehling M."/>
            <person name="Daniel R."/>
        </authorList>
    </citation>
    <scope>NUCLEOTIDE SEQUENCE</scope>
</reference>
<dbReference type="EMBL" id="MLJW01007740">
    <property type="protein sequence ID" value="OIQ64912.1"/>
    <property type="molecule type" value="Genomic_DNA"/>
</dbReference>
<comment type="caution">
    <text evidence="1">The sequence shown here is derived from an EMBL/GenBank/DDBJ whole genome shotgun (WGS) entry which is preliminary data.</text>
</comment>
<protein>
    <submittedName>
        <fullName evidence="1">Uncharacterized protein</fullName>
    </submittedName>
</protein>
<dbReference type="AntiFam" id="ANF00142">
    <property type="entry name" value="Shadow ORF (opposite yadG)"/>
</dbReference>
<sequence>MQFEVLQHRQFGVERKPLGHIAHAPARLQVLRVRRFAEYADLPAAGRQQAGQHFHRRRLPTAVGADEAENLTAFDLETHLVDSDEIAERTGQIGRFDCVSALVEAPPRREHDPAVLHVPRFRQQGDEGLFQGLRSGARLEPGSGAGGDWPPGLHRDEPVEAFRLVHVGRGEEYAHSRTAHADALDQNPKLIARKRIDPGCRFIEDEEVRVVHQRAAQAELLLHSARELAGRPVAKRREAGGSEEFVDTLLALRLRVAAQAAEEVQVFEYRQARIQVPAQPLRHVGDPLAHDVAMTRIRHVASEHLDAAALDRPCSGDQRQQA</sequence>
<evidence type="ECO:0000313" key="1">
    <source>
        <dbReference type="EMBL" id="OIQ64912.1"/>
    </source>
</evidence>
<dbReference type="AlphaFoldDB" id="A0A1J5P2M6"/>
<accession>A0A1J5P2M6</accession>
<proteinExistence type="predicted"/>
<organism evidence="1">
    <name type="scientific">mine drainage metagenome</name>
    <dbReference type="NCBI Taxonomy" id="410659"/>
    <lineage>
        <taxon>unclassified sequences</taxon>
        <taxon>metagenomes</taxon>
        <taxon>ecological metagenomes</taxon>
    </lineage>
</organism>
<name>A0A1J5P2M6_9ZZZZ</name>